<sequence length="70" mass="7223">MLKVYIRSVRIMTVGDVGSVNIGTTLNIIYRTGKGEEPAEPQVPAPEPGSPAPSPVPSPSPTPSPTPASQ</sequence>
<keyword evidence="3" id="KW-1185">Reference proteome</keyword>
<proteinExistence type="predicted"/>
<dbReference type="Proteomes" id="UP000538292">
    <property type="component" value="Unassembled WGS sequence"/>
</dbReference>
<reference evidence="2 3" key="1">
    <citation type="submission" date="2020-07" db="EMBL/GenBank/DDBJ databases">
        <title>Thermoactinomyces phylogeny.</title>
        <authorList>
            <person name="Dunlap C."/>
        </authorList>
    </citation>
    <scope>NUCLEOTIDE SEQUENCE [LARGE SCALE GENOMIC DNA]</scope>
    <source>
        <strain evidence="2 3">AMNI-1</strain>
    </source>
</reference>
<dbReference type="AlphaFoldDB" id="A0A7W1XPW2"/>
<evidence type="ECO:0000313" key="2">
    <source>
        <dbReference type="EMBL" id="MBA4601108.1"/>
    </source>
</evidence>
<feature type="compositionally biased region" description="Pro residues" evidence="1">
    <location>
        <begin position="41"/>
        <end position="70"/>
    </location>
</feature>
<gene>
    <name evidence="2" type="ORF">H2C83_01950</name>
</gene>
<evidence type="ECO:0000256" key="1">
    <source>
        <dbReference type="SAM" id="MobiDB-lite"/>
    </source>
</evidence>
<dbReference type="EMBL" id="JACEOL010000004">
    <property type="protein sequence ID" value="MBA4601108.1"/>
    <property type="molecule type" value="Genomic_DNA"/>
</dbReference>
<evidence type="ECO:0000313" key="3">
    <source>
        <dbReference type="Proteomes" id="UP000538292"/>
    </source>
</evidence>
<comment type="caution">
    <text evidence="2">The sequence shown here is derived from an EMBL/GenBank/DDBJ whole genome shotgun (WGS) entry which is preliminary data.</text>
</comment>
<name>A0A7W1XPW2_9BACL</name>
<organism evidence="2 3">
    <name type="scientific">Thermoactinomyces mirandus</name>
    <dbReference type="NCBI Taxonomy" id="2756294"/>
    <lineage>
        <taxon>Bacteria</taxon>
        <taxon>Bacillati</taxon>
        <taxon>Bacillota</taxon>
        <taxon>Bacilli</taxon>
        <taxon>Bacillales</taxon>
        <taxon>Thermoactinomycetaceae</taxon>
        <taxon>Thermoactinomyces</taxon>
    </lineage>
</organism>
<protein>
    <submittedName>
        <fullName evidence="2">Uncharacterized protein</fullName>
    </submittedName>
</protein>
<feature type="region of interest" description="Disordered" evidence="1">
    <location>
        <begin position="33"/>
        <end position="70"/>
    </location>
</feature>
<accession>A0A7W1XPW2</accession>